<keyword evidence="4 7" id="KW-0732">Signal</keyword>
<comment type="cofactor">
    <cofactor evidence="1">
        <name>Ca(2+)</name>
        <dbReference type="ChEBI" id="CHEBI:29108"/>
    </cofactor>
</comment>
<evidence type="ECO:0000256" key="4">
    <source>
        <dbReference type="ARBA" id="ARBA00022729"/>
    </source>
</evidence>
<dbReference type="PANTHER" id="PTHR42693">
    <property type="entry name" value="ARYLSULFATASE FAMILY MEMBER"/>
    <property type="match status" value="1"/>
</dbReference>
<comment type="caution">
    <text evidence="9">The sequence shown here is derived from an EMBL/GenBank/DDBJ whole genome shotgun (WGS) entry which is preliminary data.</text>
</comment>
<proteinExistence type="inferred from homology"/>
<reference evidence="9" key="1">
    <citation type="submission" date="2023-06" db="EMBL/GenBank/DDBJ databases">
        <title>Genomic of Parafulvivirga corallium.</title>
        <authorList>
            <person name="Wang G."/>
        </authorList>
    </citation>
    <scope>NUCLEOTIDE SEQUENCE</scope>
    <source>
        <strain evidence="9">BMA10</strain>
    </source>
</reference>
<evidence type="ECO:0000256" key="6">
    <source>
        <dbReference type="ARBA" id="ARBA00022837"/>
    </source>
</evidence>
<dbReference type="CDD" id="cd16144">
    <property type="entry name" value="ARS_like"/>
    <property type="match status" value="1"/>
</dbReference>
<dbReference type="SUPFAM" id="SSF53649">
    <property type="entry name" value="Alkaline phosphatase-like"/>
    <property type="match status" value="1"/>
</dbReference>
<feature type="domain" description="Sulfatase N-terminal" evidence="8">
    <location>
        <begin position="28"/>
        <end position="369"/>
    </location>
</feature>
<dbReference type="PANTHER" id="PTHR42693:SF42">
    <property type="entry name" value="ARYLSULFATASE G"/>
    <property type="match status" value="1"/>
</dbReference>
<sequence length="480" mass="54343">MHRKIFNHVVVVLLLSFLTSCAYRNQKPNIVFIVVDDLGWTDTGFNGSSYYETPYMDQLAKEGANFTQAYAACAVCSPTRASIITGKYPARLQLTTHIPSMAKGWNMGIPTGNAEFTLNHPASPKQSGIPNRNYLPLEETTIAEMLKKAGYYTGYIGKWHLGHDAYHPTYQGFDWQAGVTNWGQPMSYYAPYQRLVRGITHRIESLQKGLQEGEYLTDRLGREAVNFIQENRQKNFFLHLAFYAVHTPIQPPKEKIPHFDEKSKAENHQNSSYAAMVNKVDENIGRILDTLKELGMERNTMVVLYSDNGGLLRVTSNKPLRKGKGYAYEGGIRVPLVIKWPGKIKKGQTLSVPVTSVDFLPSFCAAVGIKIGQAQQIDGKNILPVLKNRQASLDRSLYWHFPHYRGNDIVPYSIIRDGDWKLIKRYDGKEFELFNLKEDLSEKIDLAGVMPDKVLELNNKLEAWKKNTGAKVPQPVVIKE</sequence>
<dbReference type="InterPro" id="IPR000917">
    <property type="entry name" value="Sulfatase_N"/>
</dbReference>
<dbReference type="InterPro" id="IPR017850">
    <property type="entry name" value="Alkaline_phosphatase_core_sf"/>
</dbReference>
<dbReference type="InterPro" id="IPR024607">
    <property type="entry name" value="Sulfatase_CS"/>
</dbReference>
<gene>
    <name evidence="9" type="ORF">QQ008_23025</name>
</gene>
<dbReference type="Proteomes" id="UP001172082">
    <property type="component" value="Unassembled WGS sequence"/>
</dbReference>
<organism evidence="9 10">
    <name type="scientific">Splendidivirga corallicola</name>
    <dbReference type="NCBI Taxonomy" id="3051826"/>
    <lineage>
        <taxon>Bacteria</taxon>
        <taxon>Pseudomonadati</taxon>
        <taxon>Bacteroidota</taxon>
        <taxon>Cytophagia</taxon>
        <taxon>Cytophagales</taxon>
        <taxon>Splendidivirgaceae</taxon>
        <taxon>Splendidivirga</taxon>
    </lineage>
</organism>
<feature type="chain" id="PRO_5046784009" evidence="7">
    <location>
        <begin position="23"/>
        <end position="480"/>
    </location>
</feature>
<feature type="signal peptide" evidence="7">
    <location>
        <begin position="1"/>
        <end position="22"/>
    </location>
</feature>
<evidence type="ECO:0000256" key="7">
    <source>
        <dbReference type="SAM" id="SignalP"/>
    </source>
</evidence>
<comment type="similarity">
    <text evidence="2">Belongs to the sulfatase family.</text>
</comment>
<dbReference type="PROSITE" id="PS00523">
    <property type="entry name" value="SULFATASE_1"/>
    <property type="match status" value="1"/>
</dbReference>
<evidence type="ECO:0000256" key="2">
    <source>
        <dbReference type="ARBA" id="ARBA00008779"/>
    </source>
</evidence>
<name>A0ABT8KVU7_9BACT</name>
<evidence type="ECO:0000313" key="9">
    <source>
        <dbReference type="EMBL" id="MDN5204284.1"/>
    </source>
</evidence>
<dbReference type="InterPro" id="IPR050738">
    <property type="entry name" value="Sulfatase"/>
</dbReference>
<evidence type="ECO:0000256" key="3">
    <source>
        <dbReference type="ARBA" id="ARBA00022723"/>
    </source>
</evidence>
<dbReference type="Pfam" id="PF00884">
    <property type="entry name" value="Sulfatase"/>
    <property type="match status" value="1"/>
</dbReference>
<evidence type="ECO:0000256" key="5">
    <source>
        <dbReference type="ARBA" id="ARBA00022801"/>
    </source>
</evidence>
<evidence type="ECO:0000256" key="1">
    <source>
        <dbReference type="ARBA" id="ARBA00001913"/>
    </source>
</evidence>
<evidence type="ECO:0000259" key="8">
    <source>
        <dbReference type="Pfam" id="PF00884"/>
    </source>
</evidence>
<dbReference type="PROSITE" id="PS51257">
    <property type="entry name" value="PROKAR_LIPOPROTEIN"/>
    <property type="match status" value="1"/>
</dbReference>
<keyword evidence="5" id="KW-0378">Hydrolase</keyword>
<accession>A0ABT8KVU7</accession>
<keyword evidence="6" id="KW-0106">Calcium</keyword>
<keyword evidence="10" id="KW-1185">Reference proteome</keyword>
<protein>
    <submittedName>
        <fullName evidence="9">Sulfatase</fullName>
    </submittedName>
</protein>
<dbReference type="Gene3D" id="3.40.720.10">
    <property type="entry name" value="Alkaline Phosphatase, subunit A"/>
    <property type="match status" value="1"/>
</dbReference>
<dbReference type="EMBL" id="JAUJEA010000010">
    <property type="protein sequence ID" value="MDN5204284.1"/>
    <property type="molecule type" value="Genomic_DNA"/>
</dbReference>
<evidence type="ECO:0000313" key="10">
    <source>
        <dbReference type="Proteomes" id="UP001172082"/>
    </source>
</evidence>
<dbReference type="Gene3D" id="3.30.1120.10">
    <property type="match status" value="1"/>
</dbReference>
<dbReference type="PROSITE" id="PS00149">
    <property type="entry name" value="SULFATASE_2"/>
    <property type="match status" value="1"/>
</dbReference>
<dbReference type="RefSeq" id="WP_346754309.1">
    <property type="nucleotide sequence ID" value="NZ_JAUJEA010000010.1"/>
</dbReference>
<keyword evidence="3" id="KW-0479">Metal-binding</keyword>